<dbReference type="GO" id="GO:0008720">
    <property type="term" value="F:D-lactate dehydrogenase (NAD+) activity"/>
    <property type="evidence" value="ECO:0007669"/>
    <property type="project" value="TreeGrafter"/>
</dbReference>
<accession>A0A4P9WF66</accession>
<dbReference type="InterPro" id="IPR016171">
    <property type="entry name" value="Vanillyl_alc_oxidase_C-sub2"/>
</dbReference>
<evidence type="ECO:0000256" key="4">
    <source>
        <dbReference type="ARBA" id="ARBA00022630"/>
    </source>
</evidence>
<organism evidence="12 13">
    <name type="scientific">Blyttiomyces helicus</name>
    <dbReference type="NCBI Taxonomy" id="388810"/>
    <lineage>
        <taxon>Eukaryota</taxon>
        <taxon>Fungi</taxon>
        <taxon>Fungi incertae sedis</taxon>
        <taxon>Chytridiomycota</taxon>
        <taxon>Chytridiomycota incertae sedis</taxon>
        <taxon>Chytridiomycetes</taxon>
        <taxon>Chytridiomycetes incertae sedis</taxon>
        <taxon>Blyttiomyces</taxon>
    </lineage>
</organism>
<comment type="subcellular location">
    <subcellularLocation>
        <location evidence="2">Mitochondrion</location>
    </subcellularLocation>
</comment>
<dbReference type="FunFam" id="3.30.70.2740:FF:000001">
    <property type="entry name" value="D-lactate dehydrogenase mitochondrial"/>
    <property type="match status" value="1"/>
</dbReference>
<dbReference type="Proteomes" id="UP000269721">
    <property type="component" value="Unassembled WGS sequence"/>
</dbReference>
<dbReference type="InterPro" id="IPR036318">
    <property type="entry name" value="FAD-bd_PCMH-like_sf"/>
</dbReference>
<gene>
    <name evidence="12" type="ORF">BDK51DRAFT_17354</name>
</gene>
<dbReference type="GO" id="GO:0005739">
    <property type="term" value="C:mitochondrion"/>
    <property type="evidence" value="ECO:0007669"/>
    <property type="project" value="UniProtKB-SubCell"/>
</dbReference>
<evidence type="ECO:0000256" key="2">
    <source>
        <dbReference type="ARBA" id="ARBA00004173"/>
    </source>
</evidence>
<keyword evidence="4" id="KW-0285">Flavoprotein</keyword>
<evidence type="ECO:0000256" key="10">
    <source>
        <dbReference type="ARBA" id="ARBA00051436"/>
    </source>
</evidence>
<keyword evidence="7" id="KW-0560">Oxidoreductase</keyword>
<dbReference type="Gene3D" id="3.30.465.10">
    <property type="match status" value="1"/>
</dbReference>
<comment type="catalytic activity">
    <reaction evidence="10">
        <text>(R)-lactate + 2 Fe(III)-[cytochrome c] = 2 Fe(II)-[cytochrome c] + pyruvate + 2 H(+)</text>
        <dbReference type="Rhea" id="RHEA:13521"/>
        <dbReference type="Rhea" id="RHEA-COMP:10350"/>
        <dbReference type="Rhea" id="RHEA-COMP:14399"/>
        <dbReference type="ChEBI" id="CHEBI:15361"/>
        <dbReference type="ChEBI" id="CHEBI:15378"/>
        <dbReference type="ChEBI" id="CHEBI:16004"/>
        <dbReference type="ChEBI" id="CHEBI:29033"/>
        <dbReference type="ChEBI" id="CHEBI:29034"/>
        <dbReference type="EC" id="1.1.2.4"/>
    </reaction>
</comment>
<evidence type="ECO:0000256" key="8">
    <source>
        <dbReference type="ARBA" id="ARBA00023128"/>
    </source>
</evidence>
<keyword evidence="5" id="KW-0274">FAD</keyword>
<dbReference type="Gene3D" id="1.10.45.10">
    <property type="entry name" value="Vanillyl-alcohol Oxidase, Chain A, domain 4"/>
    <property type="match status" value="1"/>
</dbReference>
<reference evidence="13" key="1">
    <citation type="journal article" date="2018" name="Nat. Microbiol.">
        <title>Leveraging single-cell genomics to expand the fungal tree of life.</title>
        <authorList>
            <person name="Ahrendt S.R."/>
            <person name="Quandt C.A."/>
            <person name="Ciobanu D."/>
            <person name="Clum A."/>
            <person name="Salamov A."/>
            <person name="Andreopoulos B."/>
            <person name="Cheng J.F."/>
            <person name="Woyke T."/>
            <person name="Pelin A."/>
            <person name="Henrissat B."/>
            <person name="Reynolds N.K."/>
            <person name="Benny G.L."/>
            <person name="Smith M.E."/>
            <person name="James T.Y."/>
            <person name="Grigoriev I.V."/>
        </authorList>
    </citation>
    <scope>NUCLEOTIDE SEQUENCE [LARGE SCALE GENOMIC DNA]</scope>
</reference>
<dbReference type="InterPro" id="IPR006094">
    <property type="entry name" value="Oxid_FAD_bind_N"/>
</dbReference>
<dbReference type="AlphaFoldDB" id="A0A4P9WF66"/>
<proteinExistence type="inferred from homology"/>
<dbReference type="GO" id="GO:0071949">
    <property type="term" value="F:FAD binding"/>
    <property type="evidence" value="ECO:0007669"/>
    <property type="project" value="InterPro"/>
</dbReference>
<dbReference type="SUPFAM" id="SSF56176">
    <property type="entry name" value="FAD-binding/transporter-associated domain-like"/>
    <property type="match status" value="1"/>
</dbReference>
<evidence type="ECO:0000256" key="5">
    <source>
        <dbReference type="ARBA" id="ARBA00022827"/>
    </source>
</evidence>
<comment type="cofactor">
    <cofactor evidence="1">
        <name>FAD</name>
        <dbReference type="ChEBI" id="CHEBI:57692"/>
    </cofactor>
</comment>
<evidence type="ECO:0000256" key="9">
    <source>
        <dbReference type="ARBA" id="ARBA00038897"/>
    </source>
</evidence>
<dbReference type="PROSITE" id="PS51387">
    <property type="entry name" value="FAD_PCMH"/>
    <property type="match status" value="1"/>
</dbReference>
<sequence>MSIDQCIAQLRTLLLPPQVVTAGPEIVRLSKSLSYHTPHEPRCVVFAESEADIVAVLKCANSHKVPVIPVAGRSSIEGATIPLASVPTISLDVSRMDRVVALHEDDLDVVVQPGVGWMELEEVLKPVGLFFPPDPGAAACVGGMCGTNCSGTFAWRYGTMKDNVISLRVVLPDGTVVRTRRRPKKSSAGYDLTRLFIGSEGTMGIISEITLRLRPIPKLTCVALACFASIEDAGAAVQHIVKEGIDLQRMELMDSHAIHSINLSRGISTAPLAEQSTLLFELAGPSPTSLAEQLTSVQRICKSSHATLFRSASDAAESTHLWAIRKTAYFAAKRLRPDLPSPEILTTDVAVPISRLAEALSRTRADLASHSLKATILAHAGDGNFHCLLVVDPANVAEMKAVSAFRDRNAHMAIDMDGTCTGEHGVGTGKVHLLEREVGPEALGLMRTIKAAVDPNGIMNPGKVLARL</sequence>
<keyword evidence="6" id="KW-0809">Transit peptide</keyword>
<evidence type="ECO:0000256" key="3">
    <source>
        <dbReference type="ARBA" id="ARBA00008000"/>
    </source>
</evidence>
<dbReference type="FunFam" id="3.30.465.10:FF:000016">
    <property type="entry name" value="probable D-lactate dehydrogenase, mitochondrial"/>
    <property type="match status" value="1"/>
</dbReference>
<evidence type="ECO:0000313" key="13">
    <source>
        <dbReference type="Proteomes" id="UP000269721"/>
    </source>
</evidence>
<evidence type="ECO:0000256" key="7">
    <source>
        <dbReference type="ARBA" id="ARBA00023002"/>
    </source>
</evidence>
<dbReference type="Pfam" id="PF01565">
    <property type="entry name" value="FAD_binding_4"/>
    <property type="match status" value="1"/>
</dbReference>
<keyword evidence="8" id="KW-0496">Mitochondrion</keyword>
<dbReference type="InterPro" id="IPR004113">
    <property type="entry name" value="FAD-bd_oxidored_4_C"/>
</dbReference>
<dbReference type="InterPro" id="IPR016169">
    <property type="entry name" value="FAD-bd_PCMH_sub2"/>
</dbReference>
<dbReference type="PANTHER" id="PTHR11748">
    <property type="entry name" value="D-LACTATE DEHYDROGENASE"/>
    <property type="match status" value="1"/>
</dbReference>
<name>A0A4P9WF66_9FUNG</name>
<protein>
    <recommendedName>
        <fullName evidence="9">D-lactate dehydrogenase (cytochrome)</fullName>
        <ecNumber evidence="9">1.1.2.4</ecNumber>
    </recommendedName>
</protein>
<dbReference type="OrthoDB" id="7786253at2759"/>
<dbReference type="FunFam" id="1.10.45.10:FF:000001">
    <property type="entry name" value="D-lactate dehydrogenase mitochondrial"/>
    <property type="match status" value="1"/>
</dbReference>
<evidence type="ECO:0000259" key="11">
    <source>
        <dbReference type="PROSITE" id="PS51387"/>
    </source>
</evidence>
<dbReference type="PANTHER" id="PTHR11748:SF111">
    <property type="entry name" value="D-LACTATE DEHYDROGENASE, MITOCHONDRIAL-RELATED"/>
    <property type="match status" value="1"/>
</dbReference>
<dbReference type="Gene3D" id="3.30.70.2740">
    <property type="match status" value="1"/>
</dbReference>
<dbReference type="GO" id="GO:1903457">
    <property type="term" value="P:lactate catabolic process"/>
    <property type="evidence" value="ECO:0007669"/>
    <property type="project" value="TreeGrafter"/>
</dbReference>
<comment type="similarity">
    <text evidence="3">Belongs to the FAD-binding oxidoreductase/transferase type 4 family.</text>
</comment>
<evidence type="ECO:0000256" key="6">
    <source>
        <dbReference type="ARBA" id="ARBA00022946"/>
    </source>
</evidence>
<dbReference type="Pfam" id="PF02913">
    <property type="entry name" value="FAD-oxidase_C"/>
    <property type="match status" value="1"/>
</dbReference>
<evidence type="ECO:0000313" key="12">
    <source>
        <dbReference type="EMBL" id="RKO91052.1"/>
    </source>
</evidence>
<dbReference type="SUPFAM" id="SSF55103">
    <property type="entry name" value="FAD-linked oxidases, C-terminal domain"/>
    <property type="match status" value="1"/>
</dbReference>
<dbReference type="GO" id="GO:0004458">
    <property type="term" value="F:D-lactate dehydrogenase (cytochrome) activity"/>
    <property type="evidence" value="ECO:0007669"/>
    <property type="project" value="UniProtKB-EC"/>
</dbReference>
<dbReference type="EC" id="1.1.2.4" evidence="9"/>
<keyword evidence="13" id="KW-1185">Reference proteome</keyword>
<dbReference type="InterPro" id="IPR016164">
    <property type="entry name" value="FAD-linked_Oxase-like_C"/>
</dbReference>
<evidence type="ECO:0000256" key="1">
    <source>
        <dbReference type="ARBA" id="ARBA00001974"/>
    </source>
</evidence>
<feature type="domain" description="FAD-binding PCMH-type" evidence="11">
    <location>
        <begin position="37"/>
        <end position="216"/>
    </location>
</feature>
<dbReference type="InterPro" id="IPR016166">
    <property type="entry name" value="FAD-bd_PCMH"/>
</dbReference>
<dbReference type="EMBL" id="KZ995254">
    <property type="protein sequence ID" value="RKO91052.1"/>
    <property type="molecule type" value="Genomic_DNA"/>
</dbReference>